<reference evidence="2" key="1">
    <citation type="submission" date="2016-05" db="EMBL/GenBank/DDBJ databases">
        <title>Draft genome of Corynebacterium afermentans subsp. afermentans LCDC 88199T.</title>
        <authorList>
            <person name="Bernier A.-M."/>
            <person name="Bernard K."/>
        </authorList>
    </citation>
    <scope>NUCLEOTIDE SEQUENCE [LARGE SCALE GENOMIC DNA]</scope>
    <source>
        <strain evidence="2">NML130454</strain>
    </source>
</reference>
<organism evidence="1 2">
    <name type="scientific">Eikenella halliae</name>
    <dbReference type="NCBI Taxonomy" id="1795832"/>
    <lineage>
        <taxon>Bacteria</taxon>
        <taxon>Pseudomonadati</taxon>
        <taxon>Pseudomonadota</taxon>
        <taxon>Betaproteobacteria</taxon>
        <taxon>Neisseriales</taxon>
        <taxon>Neisseriaceae</taxon>
        <taxon>Eikenella</taxon>
    </lineage>
</organism>
<comment type="caution">
    <text evidence="1">The sequence shown here is derived from an EMBL/GenBank/DDBJ whole genome shotgun (WGS) entry which is preliminary data.</text>
</comment>
<sequence length="157" mass="17892">MPQEQKIEVVQAFEPSRKHIRAGDVFIYRMSNGLDYYGLVAKHKFDLGGFKNCLLLYFFDATAQDVEINELSVRKHGLLFAPTLGGSECWREGYFSTLRRVELTGEMVYPNHYFKYPQGIADENVNLVDEPDPSIPIGYAAYPVGLTLLDYIEDSLN</sequence>
<accession>A0A1B6W0N9</accession>
<evidence type="ECO:0008006" key="3">
    <source>
        <dbReference type="Google" id="ProtNLM"/>
    </source>
</evidence>
<dbReference type="STRING" id="1795832.A7Q00_02200"/>
<dbReference type="RefSeq" id="WP_064089021.1">
    <property type="nucleotide sequence ID" value="NZ_LXSQ01000007.1"/>
</dbReference>
<dbReference type="OrthoDB" id="9182826at2"/>
<dbReference type="EMBL" id="LXSQ01000007">
    <property type="protein sequence ID" value="OAM44055.1"/>
    <property type="molecule type" value="Genomic_DNA"/>
</dbReference>
<protein>
    <recommendedName>
        <fullName evidence="3">Immunity protein 26</fullName>
    </recommendedName>
</protein>
<evidence type="ECO:0000313" key="1">
    <source>
        <dbReference type="EMBL" id="OAM44055.1"/>
    </source>
</evidence>
<keyword evidence="2" id="KW-1185">Reference proteome</keyword>
<dbReference type="Proteomes" id="UP000077726">
    <property type="component" value="Unassembled WGS sequence"/>
</dbReference>
<dbReference type="AlphaFoldDB" id="A0A1B6W0N9"/>
<gene>
    <name evidence="1" type="ORF">A7Q00_02200</name>
</gene>
<name>A0A1B6W0N9_9NEIS</name>
<evidence type="ECO:0000313" key="2">
    <source>
        <dbReference type="Proteomes" id="UP000077726"/>
    </source>
</evidence>
<proteinExistence type="predicted"/>